<dbReference type="PANTHER" id="PTHR43660:SF1">
    <property type="entry name" value="DIPEPTIDYL CARBOXYPEPTIDASE"/>
    <property type="match status" value="1"/>
</dbReference>
<keyword evidence="2 7" id="KW-0645">Protease</keyword>
<evidence type="ECO:0000256" key="4">
    <source>
        <dbReference type="ARBA" id="ARBA00022801"/>
    </source>
</evidence>
<dbReference type="Gene3D" id="1.10.1370.40">
    <property type="match status" value="3"/>
</dbReference>
<evidence type="ECO:0000313" key="9">
    <source>
        <dbReference type="EMBL" id="QDB79113.1"/>
    </source>
</evidence>
<evidence type="ECO:0000256" key="3">
    <source>
        <dbReference type="ARBA" id="ARBA00022723"/>
    </source>
</evidence>
<dbReference type="EMBL" id="CP040899">
    <property type="protein sequence ID" value="QDB79113.1"/>
    <property type="molecule type" value="Genomic_DNA"/>
</dbReference>
<dbReference type="InterPro" id="IPR045090">
    <property type="entry name" value="Pept_M3A_M3B"/>
</dbReference>
<keyword evidence="4 7" id="KW-0378">Hydrolase</keyword>
<dbReference type="Pfam" id="PF01432">
    <property type="entry name" value="Peptidase_M3"/>
    <property type="match status" value="1"/>
</dbReference>
<reference evidence="9 10" key="1">
    <citation type="submission" date="2019-05" db="EMBL/GenBank/DDBJ databases">
        <title>Georgenia *** sp. nov., and Georgenia *** sp. nov., isolated from the intestinal contents of plateau pika (Ochotona curzoniae) in the Qinghai-Tibet plateau of China.</title>
        <authorList>
            <person name="Tian Z."/>
        </authorList>
    </citation>
    <scope>NUCLEOTIDE SEQUENCE [LARGE SCALE GENOMIC DNA]</scope>
    <source>
        <strain evidence="9 10">Z294</strain>
    </source>
</reference>
<dbReference type="InterPro" id="IPR034005">
    <property type="entry name" value="M3A_DCP"/>
</dbReference>
<dbReference type="InterPro" id="IPR001567">
    <property type="entry name" value="Pept_M3A_M3B_dom"/>
</dbReference>
<keyword evidence="6 7" id="KW-0482">Metalloprotease</keyword>
<gene>
    <name evidence="9" type="ORF">FE251_06810</name>
</gene>
<evidence type="ECO:0000256" key="7">
    <source>
        <dbReference type="RuleBase" id="RU003435"/>
    </source>
</evidence>
<dbReference type="Proteomes" id="UP000313948">
    <property type="component" value="Chromosome"/>
</dbReference>
<evidence type="ECO:0000256" key="5">
    <source>
        <dbReference type="ARBA" id="ARBA00022833"/>
    </source>
</evidence>
<evidence type="ECO:0000256" key="6">
    <source>
        <dbReference type="ARBA" id="ARBA00023049"/>
    </source>
</evidence>
<dbReference type="SUPFAM" id="SSF55486">
    <property type="entry name" value="Metalloproteases ('zincins'), catalytic domain"/>
    <property type="match status" value="1"/>
</dbReference>
<comment type="similarity">
    <text evidence="1 7">Belongs to the peptidase M3 family.</text>
</comment>
<name>A0ABX5VLN6_9MICO</name>
<keyword evidence="10" id="KW-1185">Reference proteome</keyword>
<accession>A0ABX5VLN6</accession>
<organism evidence="9 10">
    <name type="scientific">Georgenia wutianyii</name>
    <dbReference type="NCBI Taxonomy" id="2585135"/>
    <lineage>
        <taxon>Bacteria</taxon>
        <taxon>Bacillati</taxon>
        <taxon>Actinomycetota</taxon>
        <taxon>Actinomycetes</taxon>
        <taxon>Micrococcales</taxon>
        <taxon>Bogoriellaceae</taxon>
        <taxon>Georgenia</taxon>
    </lineage>
</organism>
<dbReference type="PANTHER" id="PTHR43660">
    <property type="entry name" value="DIPEPTIDYL CARBOXYPEPTIDASE"/>
    <property type="match status" value="1"/>
</dbReference>
<keyword evidence="5 7" id="KW-0862">Zinc</keyword>
<sequence>MTPDVPTLTADNPFAAPSTLPYELPDFAAIRHEHLRPAMLAGLAEQRAEWEAIATDPAAPDVANTLEALERSGGLLRRATAVLDTYTSSRADDALRALEAELAPLRSAHRDALYLDRRIFARLEALAEQDLDGETAWLLHTYRKDFVRAGVRLGDEKQEQLRSLNSRLTVLETEFAQRVVKALDAGALHLRDAERLTGLSEDTVAGLAQAATDRGTDGYLITLQLPSQQALLAQLTDRELRRELYTASVMRGTGVDAESDTRATLLEIARLRAERARLLGYEHHAAYVAEDGTAGTTAAVNEMLGRLAAPAVANAQAEATDLAEVHGGPIEAWDWSYLAEKVRQERFSIDDSVLRPYLELERVLRDGVFHAARRLYGITLTERPELAGYADGVRVWEVAEEDGTPLGLFVGDYYAREGKHGGAWMHNLVDQSHLLGQRPVVVNNLNLTRPAPGEPTLLTWDEVITAFHEFGHALHGLFSNVRYPSLSGANVPRDFVEYPSQVNEMWARDPEVLARYARHHETGEPLPEELLTALLGSAQYGEGFATTEYLGAALLDQAWHQVGPHDLPTSAEDVEDFSARALEQAGIAHPLVPPRYRSTYFNHTFGGGYDAGYYSYIWSEVLDADTVEWFSTDAPKEEDGRPGRAAGQRFREVLLSRGHSADPLDFYRELRGRDADIRPLLVRRGLTG</sequence>
<protein>
    <submittedName>
        <fullName evidence="9">M3 family metallopeptidase</fullName>
    </submittedName>
</protein>
<evidence type="ECO:0000313" key="10">
    <source>
        <dbReference type="Proteomes" id="UP000313948"/>
    </source>
</evidence>
<dbReference type="RefSeq" id="WP_139073249.1">
    <property type="nucleotide sequence ID" value="NZ_CP040899.1"/>
</dbReference>
<evidence type="ECO:0000259" key="8">
    <source>
        <dbReference type="Pfam" id="PF01432"/>
    </source>
</evidence>
<comment type="cofactor">
    <cofactor evidence="7">
        <name>Zn(2+)</name>
        <dbReference type="ChEBI" id="CHEBI:29105"/>
    </cofactor>
    <text evidence="7">Binds 1 zinc ion.</text>
</comment>
<feature type="domain" description="Peptidase M3A/M3B catalytic" evidence="8">
    <location>
        <begin position="232"/>
        <end position="682"/>
    </location>
</feature>
<dbReference type="CDD" id="cd06456">
    <property type="entry name" value="M3A_DCP"/>
    <property type="match status" value="1"/>
</dbReference>
<evidence type="ECO:0000256" key="1">
    <source>
        <dbReference type="ARBA" id="ARBA00006040"/>
    </source>
</evidence>
<proteinExistence type="inferred from homology"/>
<keyword evidence="3 7" id="KW-0479">Metal-binding</keyword>
<evidence type="ECO:0000256" key="2">
    <source>
        <dbReference type="ARBA" id="ARBA00022670"/>
    </source>
</evidence>